<evidence type="ECO:0000256" key="5">
    <source>
        <dbReference type="PIRNR" id="PIRNR038471"/>
    </source>
</evidence>
<name>A0A6B2RAA2_9BURK</name>
<evidence type="ECO:0000313" key="7">
    <source>
        <dbReference type="EMBL" id="NDY84205.1"/>
    </source>
</evidence>
<comment type="caution">
    <text evidence="7">The sequence shown here is derived from an EMBL/GenBank/DDBJ whole genome shotgun (WGS) entry which is preliminary data.</text>
</comment>
<dbReference type="RefSeq" id="WP_163656026.1">
    <property type="nucleotide sequence ID" value="NZ_JAAGRN010000010.1"/>
</dbReference>
<dbReference type="PANTHER" id="PTHR34138">
    <property type="entry name" value="CELL SHAPE-DETERMINING PROTEIN MREC"/>
    <property type="match status" value="1"/>
</dbReference>
<evidence type="ECO:0000256" key="2">
    <source>
        <dbReference type="ARBA" id="ARBA00013855"/>
    </source>
</evidence>
<dbReference type="PIRSF" id="PIRSF038471">
    <property type="entry name" value="MreC"/>
    <property type="match status" value="1"/>
</dbReference>
<dbReference type="InterPro" id="IPR042177">
    <property type="entry name" value="Cell/Rod_1"/>
</dbReference>
<organism evidence="7">
    <name type="scientific">Sheuella amnicola</name>
    <dbReference type="NCBI Taxonomy" id="2707330"/>
    <lineage>
        <taxon>Bacteria</taxon>
        <taxon>Pseudomonadati</taxon>
        <taxon>Pseudomonadota</taxon>
        <taxon>Betaproteobacteria</taxon>
        <taxon>Burkholderiales</taxon>
        <taxon>Alcaligenaceae</taxon>
        <taxon>Sheuella</taxon>
    </lineage>
</organism>
<dbReference type="InterPro" id="IPR007221">
    <property type="entry name" value="MreC"/>
</dbReference>
<proteinExistence type="inferred from homology"/>
<accession>A0A6B2RAA2</accession>
<evidence type="ECO:0000256" key="1">
    <source>
        <dbReference type="ARBA" id="ARBA00009369"/>
    </source>
</evidence>
<dbReference type="InterPro" id="IPR055342">
    <property type="entry name" value="MreC_beta-barrel_core"/>
</dbReference>
<dbReference type="GO" id="GO:0005886">
    <property type="term" value="C:plasma membrane"/>
    <property type="evidence" value="ECO:0007669"/>
    <property type="project" value="TreeGrafter"/>
</dbReference>
<gene>
    <name evidence="7" type="primary">mreC</name>
    <name evidence="7" type="ORF">G3I67_13305</name>
</gene>
<dbReference type="Gene3D" id="2.40.10.350">
    <property type="entry name" value="Rod shape-determining protein MreC, domain 2"/>
    <property type="match status" value="1"/>
</dbReference>
<evidence type="ECO:0000256" key="3">
    <source>
        <dbReference type="ARBA" id="ARBA00022960"/>
    </source>
</evidence>
<reference evidence="7" key="1">
    <citation type="submission" date="2020-02" db="EMBL/GenBank/DDBJ databases">
        <authorList>
            <person name="Chen W.-M."/>
        </authorList>
    </citation>
    <scope>NUCLEOTIDE SEQUENCE</scope>
    <source>
        <strain evidence="7">NBD-18</strain>
    </source>
</reference>
<dbReference type="Gene3D" id="2.40.10.340">
    <property type="entry name" value="Rod shape-determining protein MreC, domain 1"/>
    <property type="match status" value="1"/>
</dbReference>
<sequence>MQRHATLRLFRRGPAAEVKLALLALIAIVLLVSDANWKTLNPLRQAVSVFLYPFQRAVMLPRDAVVTMGDWYNAAAEIRAENEGLQRQRIELAQMTSHSAQLAAENAQLRRLMGVFDKAVDQPAIVVEVLYEPANAFNRRIVFNKGSRDGILPGMPVIDEGGVVGQIIRVTPMSSEAAMLTDEVVSIPVQILRNGLRLIAFGSTTPGKVEVRYFSSDADIREDDLLVTSGVGGVFPPGLSVGKIEKVERNSSTGFARAQAQPSSHPERYRHFLILQVPLDQGVAPFAVKPSIPNSEQSGATSKSK</sequence>
<comment type="similarity">
    <text evidence="1 5">Belongs to the MreC family.</text>
</comment>
<protein>
    <recommendedName>
        <fullName evidence="2 5">Cell shape-determining protein MreC</fullName>
    </recommendedName>
    <alternativeName>
        <fullName evidence="4 5">Cell shape protein MreC</fullName>
    </alternativeName>
</protein>
<dbReference type="PANTHER" id="PTHR34138:SF1">
    <property type="entry name" value="CELL SHAPE-DETERMINING PROTEIN MREC"/>
    <property type="match status" value="1"/>
</dbReference>
<keyword evidence="3 5" id="KW-0133">Cell shape</keyword>
<evidence type="ECO:0000259" key="6">
    <source>
        <dbReference type="Pfam" id="PF04085"/>
    </source>
</evidence>
<dbReference type="NCBIfam" id="TIGR00219">
    <property type="entry name" value="mreC"/>
    <property type="match status" value="1"/>
</dbReference>
<dbReference type="Pfam" id="PF04085">
    <property type="entry name" value="MreC"/>
    <property type="match status" value="1"/>
</dbReference>
<comment type="function">
    <text evidence="5">Involved in formation and maintenance of cell shape.</text>
</comment>
<feature type="domain" description="Rod shape-determining protein MreC beta-barrel core" evidence="6">
    <location>
        <begin position="129"/>
        <end position="275"/>
    </location>
</feature>
<dbReference type="EMBL" id="JAAGRN010000010">
    <property type="protein sequence ID" value="NDY84205.1"/>
    <property type="molecule type" value="Genomic_DNA"/>
</dbReference>
<dbReference type="AlphaFoldDB" id="A0A6B2RAA2"/>
<dbReference type="InterPro" id="IPR042175">
    <property type="entry name" value="Cell/Rod_MreC_2"/>
</dbReference>
<dbReference type="GO" id="GO:0008360">
    <property type="term" value="P:regulation of cell shape"/>
    <property type="evidence" value="ECO:0007669"/>
    <property type="project" value="UniProtKB-KW"/>
</dbReference>
<evidence type="ECO:0000256" key="4">
    <source>
        <dbReference type="ARBA" id="ARBA00032089"/>
    </source>
</evidence>